<dbReference type="InterPro" id="IPR024528">
    <property type="entry name" value="ThrE_2"/>
</dbReference>
<evidence type="ECO:0000313" key="12">
    <source>
        <dbReference type="Proteomes" id="UP001233673"/>
    </source>
</evidence>
<feature type="transmembrane region" description="Helical" evidence="8">
    <location>
        <begin position="175"/>
        <end position="197"/>
    </location>
</feature>
<feature type="transmembrane region" description="Helical" evidence="8">
    <location>
        <begin position="326"/>
        <end position="346"/>
    </location>
</feature>
<comment type="similarity">
    <text evidence="6">Belongs to the ThrE exporter (TC 2.A.79) family.</text>
</comment>
<organism evidence="11 12">
    <name type="scientific">Blastococcus carthaginiensis</name>
    <dbReference type="NCBI Taxonomy" id="3050034"/>
    <lineage>
        <taxon>Bacteria</taxon>
        <taxon>Bacillati</taxon>
        <taxon>Actinomycetota</taxon>
        <taxon>Actinomycetes</taxon>
        <taxon>Geodermatophilales</taxon>
        <taxon>Geodermatophilaceae</taxon>
        <taxon>Blastococcus</taxon>
    </lineage>
</organism>
<feature type="region of interest" description="Disordered" evidence="7">
    <location>
        <begin position="429"/>
        <end position="448"/>
    </location>
</feature>
<evidence type="ECO:0000259" key="10">
    <source>
        <dbReference type="Pfam" id="PF12821"/>
    </source>
</evidence>
<evidence type="ECO:0000256" key="1">
    <source>
        <dbReference type="ARBA" id="ARBA00004651"/>
    </source>
</evidence>
<evidence type="ECO:0000256" key="8">
    <source>
        <dbReference type="SAM" id="Phobius"/>
    </source>
</evidence>
<keyword evidence="3 8" id="KW-0812">Transmembrane</keyword>
<dbReference type="Pfam" id="PF12821">
    <property type="entry name" value="ThrE_2"/>
    <property type="match status" value="1"/>
</dbReference>
<feature type="transmembrane region" description="Helical" evidence="8">
    <location>
        <begin position="353"/>
        <end position="374"/>
    </location>
</feature>
<evidence type="ECO:0000256" key="3">
    <source>
        <dbReference type="ARBA" id="ARBA00022692"/>
    </source>
</evidence>
<keyword evidence="12" id="KW-1185">Reference proteome</keyword>
<evidence type="ECO:0000256" key="6">
    <source>
        <dbReference type="ARBA" id="ARBA00034125"/>
    </source>
</evidence>
<feature type="domain" description="Threonine/serine exporter-like N-terminal" evidence="9">
    <location>
        <begin position="16"/>
        <end position="257"/>
    </location>
</feature>
<dbReference type="InterPro" id="IPR010619">
    <property type="entry name" value="ThrE-like_N"/>
</dbReference>
<keyword evidence="4 8" id="KW-1133">Transmembrane helix</keyword>
<dbReference type="InterPro" id="IPR050539">
    <property type="entry name" value="ThrE_Dicarb/AminoAcid_Exp"/>
</dbReference>
<feature type="transmembrane region" description="Helical" evidence="8">
    <location>
        <begin position="203"/>
        <end position="226"/>
    </location>
</feature>
<dbReference type="EMBL" id="JASNFN010000008">
    <property type="protein sequence ID" value="MDP5182711.1"/>
    <property type="molecule type" value="Genomic_DNA"/>
</dbReference>
<feature type="transmembrane region" description="Helical" evidence="8">
    <location>
        <begin position="302"/>
        <end position="320"/>
    </location>
</feature>
<dbReference type="Pfam" id="PF06738">
    <property type="entry name" value="ThrE"/>
    <property type="match status" value="1"/>
</dbReference>
<evidence type="ECO:0000256" key="2">
    <source>
        <dbReference type="ARBA" id="ARBA00022475"/>
    </source>
</evidence>
<keyword evidence="5 8" id="KW-0472">Membrane</keyword>
<dbReference type="PANTHER" id="PTHR34390">
    <property type="entry name" value="UPF0442 PROTEIN YJJB-RELATED"/>
    <property type="match status" value="1"/>
</dbReference>
<evidence type="ECO:0000256" key="7">
    <source>
        <dbReference type="SAM" id="MobiDB-lite"/>
    </source>
</evidence>
<gene>
    <name evidence="11" type="ORF">QOZ88_08670</name>
</gene>
<evidence type="ECO:0000256" key="5">
    <source>
        <dbReference type="ARBA" id="ARBA00023136"/>
    </source>
</evidence>
<evidence type="ECO:0000256" key="4">
    <source>
        <dbReference type="ARBA" id="ARBA00022989"/>
    </source>
</evidence>
<feature type="domain" description="Threonine/Serine exporter ThrE" evidence="10">
    <location>
        <begin position="282"/>
        <end position="407"/>
    </location>
</feature>
<protein>
    <submittedName>
        <fullName evidence="11">Threonine/serine exporter family protein</fullName>
    </submittedName>
</protein>
<name>A0ABT9IAX3_9ACTN</name>
<feature type="transmembrane region" description="Helical" evidence="8">
    <location>
        <begin position="386"/>
        <end position="410"/>
    </location>
</feature>
<comment type="caution">
    <text evidence="11">The sequence shown here is derived from an EMBL/GenBank/DDBJ whole genome shotgun (WGS) entry which is preliminary data.</text>
</comment>
<feature type="transmembrane region" description="Helical" evidence="8">
    <location>
        <begin position="278"/>
        <end position="295"/>
    </location>
</feature>
<feature type="transmembrane region" description="Helical" evidence="8">
    <location>
        <begin position="238"/>
        <end position="258"/>
    </location>
</feature>
<accession>A0ABT9IAX3</accession>
<feature type="transmembrane region" description="Helical" evidence="8">
    <location>
        <begin position="134"/>
        <end position="163"/>
    </location>
</feature>
<comment type="subcellular location">
    <subcellularLocation>
        <location evidence="1">Cell membrane</location>
        <topology evidence="1">Multi-pass membrane protein</topology>
    </subcellularLocation>
</comment>
<dbReference type="Proteomes" id="UP001233673">
    <property type="component" value="Unassembled WGS sequence"/>
</dbReference>
<keyword evidence="2" id="KW-1003">Cell membrane</keyword>
<reference evidence="12" key="1">
    <citation type="submission" date="2023-05" db="EMBL/GenBank/DDBJ databases">
        <title>Draft genome of Pseudofrankia sp. BMG5.37.</title>
        <authorList>
            <person name="Gtari M."/>
            <person name="Ghodhbane F."/>
            <person name="Sbissi I."/>
        </authorList>
    </citation>
    <scope>NUCLEOTIDE SEQUENCE [LARGE SCALE GENOMIC DNA]</scope>
    <source>
        <strain evidence="12">BMG 814</strain>
    </source>
</reference>
<evidence type="ECO:0000259" key="9">
    <source>
        <dbReference type="Pfam" id="PF06738"/>
    </source>
</evidence>
<feature type="compositionally biased region" description="Basic and acidic residues" evidence="7">
    <location>
        <begin position="437"/>
        <end position="448"/>
    </location>
</feature>
<dbReference type="PANTHER" id="PTHR34390:SF2">
    <property type="entry name" value="SUCCINATE TRANSPORTER SUBUNIT YJJP-RELATED"/>
    <property type="match status" value="1"/>
</dbReference>
<sequence>MPPQPLAPQDAHRAVDLALRAGELLLSAGASAAEVTATCTVVARSCGLRRVECDITFTSITVSGHAAEDAGAVSGLRLVQQRELDYSRATAVHNVVGDLAAGRVTPAEADRRLESVAASRQPYRRWVVTGARALLAAAVAVLLGAGAAVTAAAFGATVLVDLAIDRLGRRGLPAFFLNAVGGLIATAVALALVAADIGVRPSLVVAGGIVLLLPGVTLVGAVHDAITGFYVTASARAFETFLLTAGIISGVAVGLSIGVRLGVPVAMWDPPSVGLADVPLQLVAAAAISGSFAVANHAPRRTLAPAAAAGALGWAVFVGLDQLRLTVTLATAAAAVVIGLGSFVLAARQRVPALVYVAAGIIPLLPGLTIYRGLRRLTEGDTLGGMALLGTAITVGLALAAGSLLGEYVAQALRRTRLPGERRLTGLVQARGVRPRSRSDHRSQASRA</sequence>
<proteinExistence type="inferred from homology"/>
<evidence type="ECO:0000313" key="11">
    <source>
        <dbReference type="EMBL" id="MDP5182711.1"/>
    </source>
</evidence>
<dbReference type="RefSeq" id="WP_305999388.1">
    <property type="nucleotide sequence ID" value="NZ_JASNFN010000008.1"/>
</dbReference>